<dbReference type="GO" id="GO:0045116">
    <property type="term" value="P:protein neddylation"/>
    <property type="evidence" value="ECO:0007669"/>
    <property type="project" value="TreeGrafter"/>
</dbReference>
<reference evidence="2 3" key="1">
    <citation type="journal article" date="2021" name="MBio">
        <title>A New Model Trypanosomatid, Novymonas esmeraldas: Genomic Perception of Its 'Candidatus Pandoraea novymonadis' Endosymbiont.</title>
        <authorList>
            <person name="Zakharova A."/>
            <person name="Saura A."/>
            <person name="Butenko A."/>
            <person name="Podesvova L."/>
            <person name="Warmusova S."/>
            <person name="Kostygov A.Y."/>
            <person name="Nenarokova A."/>
            <person name="Lukes J."/>
            <person name="Opperdoes F.R."/>
            <person name="Yurchenko V."/>
        </authorList>
    </citation>
    <scope>NUCLEOTIDE SEQUENCE [LARGE SCALE GENOMIC DNA]</scope>
    <source>
        <strain evidence="2 3">E262AT.01</strain>
    </source>
</reference>
<dbReference type="GO" id="GO:0005737">
    <property type="term" value="C:cytoplasm"/>
    <property type="evidence" value="ECO:0007669"/>
    <property type="project" value="TreeGrafter"/>
</dbReference>
<organism evidence="2 3">
    <name type="scientific">Novymonas esmeraldas</name>
    <dbReference type="NCBI Taxonomy" id="1808958"/>
    <lineage>
        <taxon>Eukaryota</taxon>
        <taxon>Discoba</taxon>
        <taxon>Euglenozoa</taxon>
        <taxon>Kinetoplastea</taxon>
        <taxon>Metakinetoplastina</taxon>
        <taxon>Trypanosomatida</taxon>
        <taxon>Trypanosomatidae</taxon>
        <taxon>Novymonas</taxon>
    </lineage>
</organism>
<accession>A0AAW0EPF5</accession>
<dbReference type="InterPro" id="IPR045886">
    <property type="entry name" value="ThiF/MoeB/HesA"/>
</dbReference>
<dbReference type="SUPFAM" id="SSF69572">
    <property type="entry name" value="Activating enzymes of the ubiquitin-like proteins"/>
    <property type="match status" value="2"/>
</dbReference>
<dbReference type="Proteomes" id="UP001430356">
    <property type="component" value="Unassembled WGS sequence"/>
</dbReference>
<comment type="caution">
    <text evidence="2">The sequence shown here is derived from an EMBL/GenBank/DDBJ whole genome shotgun (WGS) entry which is preliminary data.</text>
</comment>
<evidence type="ECO:0000259" key="1">
    <source>
        <dbReference type="Pfam" id="PF00899"/>
    </source>
</evidence>
<keyword evidence="3" id="KW-1185">Reference proteome</keyword>
<evidence type="ECO:0000313" key="2">
    <source>
        <dbReference type="EMBL" id="KAK7195962.1"/>
    </source>
</evidence>
<dbReference type="InterPro" id="IPR000594">
    <property type="entry name" value="ThiF_NAD_FAD-bd"/>
</dbReference>
<evidence type="ECO:0000313" key="3">
    <source>
        <dbReference type="Proteomes" id="UP001430356"/>
    </source>
</evidence>
<dbReference type="Gene3D" id="3.40.50.720">
    <property type="entry name" value="NAD(P)-binding Rossmann-like Domain"/>
    <property type="match status" value="2"/>
</dbReference>
<feature type="domain" description="THIF-type NAD/FAD binding fold" evidence="1">
    <location>
        <begin position="25"/>
        <end position="108"/>
    </location>
</feature>
<dbReference type="PANTHER" id="PTHR10953:SF29">
    <property type="entry name" value="NEDD8-ACTIVATING ENZYME E1 REGULATORY SUBUNIT"/>
    <property type="match status" value="1"/>
</dbReference>
<proteinExistence type="predicted"/>
<sequence>MSTSDTASIDARHVIGGDVKQAKFDRQLRLWGADGQAALEAAHVVVLGATPATAEAVKSLVLAGVRAVTVVDERVVSAEDAAVHYFAPPSAVGSPLAATLLLHLSSLGEEGRATAAQVSPAAWVSAYVAAVEDDWAAGCVEESAAAGSAVRRFLAGYPPLQSPTAAAADGAVVAAAAAPVPPPPPTPSLFLVSERYANLSATSPLVRCCSTRQYPAVPVLLLRSSGFLGFLHTYCSDRVITRPYNPTQVTMEDLRIVEPFPALQRWFDAHDPDDEEQFCTDDVDAMSLHSHLPYPCILHHAFRRWRAARLEAGQPAPRFPLAAADYRAIAALVSAMIRRVNPPEDAFIEAMDRCTAKLNRPVAQHAPAGLAELLADARCADPVTAATAARLCISPAAWTSSCAARREAALLLLWTSPDVLVWFVLHAVKLFLAGQIGGEDGAAATPRPPPAYSAQHMPHTGYVPDFTTTTAWYRELQTLYSAKHAADVDCIEASAWSRVAAALWRAAEEGGDGRSAAETVSLEARVRPLLRRITVAVVENIWDVRGVAFAREYRNTPDALEWRQRLGRQLAWLTRHMNHDVETNIATRRAACFAVAYLCKEELQRKAADAAAEATCLCASAVVEEAAVLMALADGGDDRSDATPAGWWSAAEGQSLFARACAEVVRWCGGGGKGPCALVQLPSVAASSGALAAQEAVKLLMRMRVPSSRPLFYDGYANAVRML</sequence>
<dbReference type="EMBL" id="JAECZO010000065">
    <property type="protein sequence ID" value="KAK7195962.1"/>
    <property type="molecule type" value="Genomic_DNA"/>
</dbReference>
<protein>
    <recommendedName>
        <fullName evidence="1">THIF-type NAD/FAD binding fold domain-containing protein</fullName>
    </recommendedName>
</protein>
<dbReference type="PANTHER" id="PTHR10953">
    <property type="entry name" value="UBIQUITIN-ACTIVATING ENZYME E1"/>
    <property type="match status" value="1"/>
</dbReference>
<gene>
    <name evidence="2" type="ORF">NESM_000529400</name>
</gene>
<dbReference type="InterPro" id="IPR035985">
    <property type="entry name" value="Ubiquitin-activating_enz"/>
</dbReference>
<dbReference type="GO" id="GO:0019781">
    <property type="term" value="F:NEDD8 activating enzyme activity"/>
    <property type="evidence" value="ECO:0007669"/>
    <property type="project" value="TreeGrafter"/>
</dbReference>
<dbReference type="Pfam" id="PF00899">
    <property type="entry name" value="ThiF"/>
    <property type="match status" value="1"/>
</dbReference>
<dbReference type="AlphaFoldDB" id="A0AAW0EPF5"/>
<name>A0AAW0EPF5_9TRYP</name>